<feature type="binding site" evidence="15">
    <location>
        <position position="466"/>
    </location>
    <ligand>
        <name>Mg(2+)</name>
        <dbReference type="ChEBI" id="CHEBI:18420"/>
        <note>shared with alpha subunit</note>
    </ligand>
</feature>
<dbReference type="Gene3D" id="3.30.70.380">
    <property type="entry name" value="Ferrodoxin-fold anticodon-binding domain"/>
    <property type="match status" value="1"/>
</dbReference>
<dbReference type="Pfam" id="PF01588">
    <property type="entry name" value="tRNA_bind"/>
    <property type="match status" value="1"/>
</dbReference>
<keyword evidence="4 15" id="KW-0963">Cytoplasm</keyword>
<dbReference type="Gene3D" id="3.30.56.10">
    <property type="match status" value="2"/>
</dbReference>
<dbReference type="Pfam" id="PF03484">
    <property type="entry name" value="B5"/>
    <property type="match status" value="1"/>
</dbReference>
<evidence type="ECO:0000256" key="6">
    <source>
        <dbReference type="ARBA" id="ARBA00022598"/>
    </source>
</evidence>
<evidence type="ECO:0000256" key="13">
    <source>
        <dbReference type="ARBA" id="ARBA00023146"/>
    </source>
</evidence>
<dbReference type="InterPro" id="IPR005121">
    <property type="entry name" value="Fdx_antiC-bd"/>
</dbReference>
<dbReference type="SUPFAM" id="SSF56037">
    <property type="entry name" value="PheT/TilS domain"/>
    <property type="match status" value="1"/>
</dbReference>
<evidence type="ECO:0000256" key="5">
    <source>
        <dbReference type="ARBA" id="ARBA00022555"/>
    </source>
</evidence>
<dbReference type="SMART" id="SM00896">
    <property type="entry name" value="FDX-ACB"/>
    <property type="match status" value="1"/>
</dbReference>
<dbReference type="HAMAP" id="MF_00283">
    <property type="entry name" value="Phe_tRNA_synth_beta1"/>
    <property type="match status" value="1"/>
</dbReference>
<dbReference type="Pfam" id="PF03147">
    <property type="entry name" value="FDX-ACB"/>
    <property type="match status" value="1"/>
</dbReference>
<dbReference type="NCBIfam" id="NF045760">
    <property type="entry name" value="YtpR"/>
    <property type="match status" value="1"/>
</dbReference>
<evidence type="ECO:0000256" key="9">
    <source>
        <dbReference type="ARBA" id="ARBA00022840"/>
    </source>
</evidence>
<dbReference type="SUPFAM" id="SSF50249">
    <property type="entry name" value="Nucleic acid-binding proteins"/>
    <property type="match status" value="1"/>
</dbReference>
<name>A0A381EEG4_9GAMM</name>
<keyword evidence="11 16" id="KW-0694">RNA-binding</keyword>
<dbReference type="PANTHER" id="PTHR10947:SF0">
    <property type="entry name" value="PHENYLALANINE--TRNA LIGASE BETA SUBUNIT"/>
    <property type="match status" value="1"/>
</dbReference>
<comment type="similarity">
    <text evidence="2 15">Belongs to the phenylalanyl-tRNA synthetase beta subunit family. Type 1 subfamily.</text>
</comment>
<dbReference type="SUPFAM" id="SSF46955">
    <property type="entry name" value="Putative DNA-binding domain"/>
    <property type="match status" value="1"/>
</dbReference>
<keyword evidence="6 15" id="KW-0436">Ligase</keyword>
<keyword evidence="8 15" id="KW-0547">Nucleotide-binding</keyword>
<accession>A0A381EEG4</accession>
<dbReference type="Pfam" id="PF03483">
    <property type="entry name" value="B3_4"/>
    <property type="match status" value="1"/>
</dbReference>
<gene>
    <name evidence="15 20" type="primary">pheT</name>
    <name evidence="20" type="ORF">NCTC13294_02406</name>
</gene>
<evidence type="ECO:0000259" key="17">
    <source>
        <dbReference type="PROSITE" id="PS50886"/>
    </source>
</evidence>
<dbReference type="InterPro" id="IPR033714">
    <property type="entry name" value="tRNA_bind_bactPheRS"/>
</dbReference>
<dbReference type="GO" id="GO:0000049">
    <property type="term" value="F:tRNA binding"/>
    <property type="evidence" value="ECO:0007669"/>
    <property type="project" value="UniProtKB-UniRule"/>
</dbReference>
<dbReference type="Gene3D" id="2.40.50.140">
    <property type="entry name" value="Nucleic acid-binding proteins"/>
    <property type="match status" value="1"/>
</dbReference>
<keyword evidence="12 15" id="KW-0648">Protein biosynthesis</keyword>
<dbReference type="GO" id="GO:0004826">
    <property type="term" value="F:phenylalanine-tRNA ligase activity"/>
    <property type="evidence" value="ECO:0007669"/>
    <property type="project" value="UniProtKB-UniRule"/>
</dbReference>
<keyword evidence="7 15" id="KW-0479">Metal-binding</keyword>
<feature type="binding site" evidence="15">
    <location>
        <position position="470"/>
    </location>
    <ligand>
        <name>Mg(2+)</name>
        <dbReference type="ChEBI" id="CHEBI:18420"/>
        <note>shared with alpha subunit</note>
    </ligand>
</feature>
<keyword evidence="9 15" id="KW-0067">ATP-binding</keyword>
<evidence type="ECO:0000256" key="14">
    <source>
        <dbReference type="ARBA" id="ARBA00049255"/>
    </source>
</evidence>
<dbReference type="SUPFAM" id="SSF55681">
    <property type="entry name" value="Class II aaRS and biotin synthetases"/>
    <property type="match status" value="1"/>
</dbReference>
<comment type="subcellular location">
    <subcellularLocation>
        <location evidence="1 15">Cytoplasm</location>
    </subcellularLocation>
</comment>
<dbReference type="GO" id="GO:0000287">
    <property type="term" value="F:magnesium ion binding"/>
    <property type="evidence" value="ECO:0007669"/>
    <property type="project" value="UniProtKB-UniRule"/>
</dbReference>
<evidence type="ECO:0000256" key="3">
    <source>
        <dbReference type="ARBA" id="ARBA00011209"/>
    </source>
</evidence>
<dbReference type="InterPro" id="IPR045864">
    <property type="entry name" value="aa-tRNA-synth_II/BPL/LPL"/>
</dbReference>
<evidence type="ECO:0000259" key="19">
    <source>
        <dbReference type="PROSITE" id="PS51483"/>
    </source>
</evidence>
<dbReference type="SMART" id="SM00874">
    <property type="entry name" value="B5"/>
    <property type="match status" value="1"/>
</dbReference>
<dbReference type="InterPro" id="IPR041616">
    <property type="entry name" value="PheRS_beta_core"/>
</dbReference>
<feature type="domain" description="TRNA-binding" evidence="17">
    <location>
        <begin position="39"/>
        <end position="148"/>
    </location>
</feature>
<evidence type="ECO:0000259" key="18">
    <source>
        <dbReference type="PROSITE" id="PS51447"/>
    </source>
</evidence>
<dbReference type="InterPro" id="IPR036690">
    <property type="entry name" value="Fdx_antiC-bd_sf"/>
</dbReference>
<dbReference type="NCBIfam" id="TIGR00472">
    <property type="entry name" value="pheT_bact"/>
    <property type="match status" value="1"/>
</dbReference>
<keyword evidence="21" id="KW-1185">Reference proteome</keyword>
<dbReference type="Gene3D" id="3.50.40.10">
    <property type="entry name" value="Phenylalanyl-trna Synthetase, Chain B, domain 3"/>
    <property type="match status" value="1"/>
</dbReference>
<dbReference type="PANTHER" id="PTHR10947">
    <property type="entry name" value="PHENYLALANYL-TRNA SYNTHETASE BETA CHAIN AND LEUCINE-RICH REPEAT-CONTAINING PROTEIN 47"/>
    <property type="match status" value="1"/>
</dbReference>
<dbReference type="SUPFAM" id="SSF54991">
    <property type="entry name" value="Anticodon-binding domain of PheRS"/>
    <property type="match status" value="1"/>
</dbReference>
<dbReference type="EMBL" id="UFUW01000001">
    <property type="protein sequence ID" value="SUX25395.1"/>
    <property type="molecule type" value="Genomic_DNA"/>
</dbReference>
<dbReference type="Proteomes" id="UP000254572">
    <property type="component" value="Unassembled WGS sequence"/>
</dbReference>
<evidence type="ECO:0000256" key="11">
    <source>
        <dbReference type="ARBA" id="ARBA00022884"/>
    </source>
</evidence>
<feature type="binding site" evidence="15">
    <location>
        <position position="460"/>
    </location>
    <ligand>
        <name>Mg(2+)</name>
        <dbReference type="ChEBI" id="CHEBI:18420"/>
        <note>shared with alpha subunit</note>
    </ligand>
</feature>
<comment type="cofactor">
    <cofactor evidence="15">
        <name>Mg(2+)</name>
        <dbReference type="ChEBI" id="CHEBI:18420"/>
    </cofactor>
    <text evidence="15">Binds 2 magnesium ions per tetramer.</text>
</comment>
<dbReference type="CDD" id="cd02796">
    <property type="entry name" value="tRNA_bind_bactPheRS"/>
    <property type="match status" value="1"/>
</dbReference>
<evidence type="ECO:0000256" key="16">
    <source>
        <dbReference type="PROSITE-ProRule" id="PRU00209"/>
    </source>
</evidence>
<dbReference type="InterPro" id="IPR020825">
    <property type="entry name" value="Phe-tRNA_synthase-like_B3/B4"/>
</dbReference>
<dbReference type="InterPro" id="IPR002547">
    <property type="entry name" value="tRNA-bd_dom"/>
</dbReference>
<protein>
    <recommendedName>
        <fullName evidence="15">Phenylalanine--tRNA ligase beta subunit</fullName>
        <ecNumber evidence="15">6.1.1.20</ecNumber>
    </recommendedName>
    <alternativeName>
        <fullName evidence="15">Phenylalanyl-tRNA synthetase beta subunit</fullName>
        <shortName evidence="15">PheRS</shortName>
    </alternativeName>
</protein>
<dbReference type="AlphaFoldDB" id="A0A381EEG4"/>
<dbReference type="PROSITE" id="PS51447">
    <property type="entry name" value="FDX_ACB"/>
    <property type="match status" value="1"/>
</dbReference>
<dbReference type="FunFam" id="3.30.930.10:FF:000022">
    <property type="entry name" value="Phenylalanine--tRNA ligase beta subunit"/>
    <property type="match status" value="1"/>
</dbReference>
<dbReference type="InterPro" id="IPR004532">
    <property type="entry name" value="Phe-tRNA-ligase_IIc_bsu_bact"/>
</dbReference>
<comment type="subunit">
    <text evidence="3 15">Tetramer of two alpha and two beta subunits.</text>
</comment>
<dbReference type="PROSITE" id="PS50886">
    <property type="entry name" value="TRBD"/>
    <property type="match status" value="1"/>
</dbReference>
<feature type="binding site" evidence="15">
    <location>
        <position position="469"/>
    </location>
    <ligand>
        <name>Mg(2+)</name>
        <dbReference type="ChEBI" id="CHEBI:18420"/>
        <note>shared with alpha subunit</note>
    </ligand>
</feature>
<evidence type="ECO:0000256" key="15">
    <source>
        <dbReference type="HAMAP-Rule" id="MF_00283"/>
    </source>
</evidence>
<dbReference type="GO" id="GO:0005524">
    <property type="term" value="F:ATP binding"/>
    <property type="evidence" value="ECO:0007669"/>
    <property type="project" value="UniProtKB-UniRule"/>
</dbReference>
<feature type="domain" description="FDX-ACB" evidence="18">
    <location>
        <begin position="707"/>
        <end position="799"/>
    </location>
</feature>
<dbReference type="InterPro" id="IPR045060">
    <property type="entry name" value="Phe-tRNA-ligase_IIc_bsu"/>
</dbReference>
<dbReference type="GO" id="GO:0009328">
    <property type="term" value="C:phenylalanine-tRNA ligase complex"/>
    <property type="evidence" value="ECO:0007669"/>
    <property type="project" value="TreeGrafter"/>
</dbReference>
<feature type="domain" description="B5" evidence="19">
    <location>
        <begin position="407"/>
        <end position="482"/>
    </location>
</feature>
<evidence type="ECO:0000313" key="20">
    <source>
        <dbReference type="EMBL" id="SUX25395.1"/>
    </source>
</evidence>
<dbReference type="InterPro" id="IPR005147">
    <property type="entry name" value="tRNA_synthase_B5-dom"/>
</dbReference>
<keyword evidence="13 15" id="KW-0030">Aminoacyl-tRNA synthetase</keyword>
<dbReference type="GO" id="GO:0006432">
    <property type="term" value="P:phenylalanyl-tRNA aminoacylation"/>
    <property type="evidence" value="ECO:0007669"/>
    <property type="project" value="UniProtKB-UniRule"/>
</dbReference>
<organism evidence="20 21">
    <name type="scientific">Cardiobacterium valvarum</name>
    <dbReference type="NCBI Taxonomy" id="194702"/>
    <lineage>
        <taxon>Bacteria</taxon>
        <taxon>Pseudomonadati</taxon>
        <taxon>Pseudomonadota</taxon>
        <taxon>Gammaproteobacteria</taxon>
        <taxon>Cardiobacteriales</taxon>
        <taxon>Cardiobacteriaceae</taxon>
        <taxon>Cardiobacterium</taxon>
    </lineage>
</organism>
<dbReference type="InterPro" id="IPR012340">
    <property type="entry name" value="NA-bd_OB-fold"/>
</dbReference>
<evidence type="ECO:0000256" key="10">
    <source>
        <dbReference type="ARBA" id="ARBA00022842"/>
    </source>
</evidence>
<keyword evidence="5 16" id="KW-0820">tRNA-binding</keyword>
<evidence type="ECO:0000256" key="12">
    <source>
        <dbReference type="ARBA" id="ARBA00022917"/>
    </source>
</evidence>
<reference evidence="20 21" key="1">
    <citation type="submission" date="2018-06" db="EMBL/GenBank/DDBJ databases">
        <authorList>
            <consortium name="Pathogen Informatics"/>
            <person name="Doyle S."/>
        </authorList>
    </citation>
    <scope>NUCLEOTIDE SEQUENCE [LARGE SCALE GENOMIC DNA]</scope>
    <source>
        <strain evidence="20 21">NCTC13294</strain>
    </source>
</reference>
<dbReference type="InterPro" id="IPR009061">
    <property type="entry name" value="DNA-bd_dom_put_sf"/>
</dbReference>
<evidence type="ECO:0000256" key="4">
    <source>
        <dbReference type="ARBA" id="ARBA00022490"/>
    </source>
</evidence>
<dbReference type="CDD" id="cd00769">
    <property type="entry name" value="PheRS_beta_core"/>
    <property type="match status" value="1"/>
</dbReference>
<evidence type="ECO:0000256" key="2">
    <source>
        <dbReference type="ARBA" id="ARBA00008653"/>
    </source>
</evidence>
<dbReference type="RefSeq" id="WP_115612499.1">
    <property type="nucleotide sequence ID" value="NZ_JBHLZC010000001.1"/>
</dbReference>
<dbReference type="OrthoDB" id="9805455at2"/>
<dbReference type="PROSITE" id="PS51483">
    <property type="entry name" value="B5"/>
    <property type="match status" value="1"/>
</dbReference>
<evidence type="ECO:0000256" key="1">
    <source>
        <dbReference type="ARBA" id="ARBA00004496"/>
    </source>
</evidence>
<keyword evidence="10 15" id="KW-0460">Magnesium</keyword>
<evidence type="ECO:0000313" key="21">
    <source>
        <dbReference type="Proteomes" id="UP000254572"/>
    </source>
</evidence>
<dbReference type="Pfam" id="PF17759">
    <property type="entry name" value="tRNA_synthFbeta"/>
    <property type="match status" value="1"/>
</dbReference>
<evidence type="ECO:0000256" key="8">
    <source>
        <dbReference type="ARBA" id="ARBA00022741"/>
    </source>
</evidence>
<dbReference type="InterPro" id="IPR005146">
    <property type="entry name" value="B3/B4_tRNA-bd"/>
</dbReference>
<dbReference type="EC" id="6.1.1.20" evidence="15"/>
<proteinExistence type="inferred from homology"/>
<dbReference type="Gene3D" id="3.30.930.10">
    <property type="entry name" value="Bira Bifunctional Protein, Domain 2"/>
    <property type="match status" value="1"/>
</dbReference>
<dbReference type="FunFam" id="3.50.40.10:FF:000001">
    <property type="entry name" value="Phenylalanine--tRNA ligase beta subunit"/>
    <property type="match status" value="1"/>
</dbReference>
<evidence type="ECO:0000256" key="7">
    <source>
        <dbReference type="ARBA" id="ARBA00022723"/>
    </source>
</evidence>
<sequence>MLLSTQWLKEDYGIDLPPELLVERLTMAGLEVDDVTLAAPSFSGVIVSQVLTVNAHPDADKLRVATVNTGNSEVLQIVCGAPNIAAGIRVPLATIGAVLPGDVRIKKSKLRGIESFGMLCSARELGLSDEHAGLLILPEDAPIGADIRDYLHLNDSIIDIDLTPNRADCFSMLGLAREIVQLCRAELGGDFSLPPLSATEVATSGKCSLVIENRTPQDCPRYLGRIIRGIDVSRSTPPQIAERLRRVGIRPHDPVVDVTNYVMLMLGTPLHAFDADKISGGIVVRYAQAGEKLRLLNDSEAVLDKDVLVIADKEKALAIAGVMGGAESACSASTQDIILEAAWFNPTRIAGKARRFGVASDSAQRFERGVDYTLQETALNFATQLILDICGGEAEDFSSAVSEENLPQRLPVAVSREAIAQRVGHSYDDITINSILMGLGGEVQRTENAWQVTPPTWRFDLAIGEDLIEEIARIDGYANVPDRLPVVQYQQDAGGSRSLRYYSDLLVAQGFQEAVTYSFIDNASHQAFFPECPAITLQNPISANLAEMRLSLLPGLVGAVIYNRNRQQQDLRLFECGRVFLPQLEKKIADCSQPVRVAGVMSGLAMPEQWAIEARKIDFFDAKAVVENLLVLKHSVSYRPSQQTYLHPGKSADVYDDDKGQYLGCVGALHPHLLQKLDARAGDIYVFEINDFAILPLMHLPYYQAISKFPIVRRDLAFVVDKKIAATTILTAIQEQMGKRLSDAYLFDVYQGENLGDKLSLAVALYLQDSEKTLQDEEVGSSITMLVTYLKNTFNAELR</sequence>
<comment type="catalytic activity">
    <reaction evidence="14 15">
        <text>tRNA(Phe) + L-phenylalanine + ATP = L-phenylalanyl-tRNA(Phe) + AMP + diphosphate + H(+)</text>
        <dbReference type="Rhea" id="RHEA:19413"/>
        <dbReference type="Rhea" id="RHEA-COMP:9668"/>
        <dbReference type="Rhea" id="RHEA-COMP:9699"/>
        <dbReference type="ChEBI" id="CHEBI:15378"/>
        <dbReference type="ChEBI" id="CHEBI:30616"/>
        <dbReference type="ChEBI" id="CHEBI:33019"/>
        <dbReference type="ChEBI" id="CHEBI:58095"/>
        <dbReference type="ChEBI" id="CHEBI:78442"/>
        <dbReference type="ChEBI" id="CHEBI:78531"/>
        <dbReference type="ChEBI" id="CHEBI:456215"/>
        <dbReference type="EC" id="6.1.1.20"/>
    </reaction>
</comment>
<dbReference type="FunFam" id="2.40.50.140:FF:000045">
    <property type="entry name" value="Phenylalanine--tRNA ligase beta subunit"/>
    <property type="match status" value="1"/>
</dbReference>
<dbReference type="SMART" id="SM00873">
    <property type="entry name" value="B3_4"/>
    <property type="match status" value="1"/>
</dbReference>